<dbReference type="SUPFAM" id="SSF143422">
    <property type="entry name" value="Transposase IS200-like"/>
    <property type="match status" value="1"/>
</dbReference>
<dbReference type="GO" id="GO:0006313">
    <property type="term" value="P:DNA transposition"/>
    <property type="evidence" value="ECO:0007669"/>
    <property type="project" value="InterPro"/>
</dbReference>
<reference evidence="2 3" key="1">
    <citation type="submission" date="2018-11" db="EMBL/GenBank/DDBJ databases">
        <title>Complete genome sequence of Microcystis aeruginosa NIES-102.</title>
        <authorList>
            <person name="Yamaguchi H."/>
            <person name="Suzuki S."/>
            <person name="Kawachi M."/>
        </authorList>
    </citation>
    <scope>NUCLEOTIDE SEQUENCE [LARGE SCALE GENOMIC DNA]</scope>
    <source>
        <strain evidence="2 3">NIES-102</strain>
    </source>
</reference>
<feature type="domain" description="Transposase IS200-like" evidence="1">
    <location>
        <begin position="1"/>
        <end position="35"/>
    </location>
</feature>
<organism evidence="2 3">
    <name type="scientific">Microcystis viridis NIES-102</name>
    <dbReference type="NCBI Taxonomy" id="213615"/>
    <lineage>
        <taxon>Bacteria</taxon>
        <taxon>Bacillati</taxon>
        <taxon>Cyanobacteriota</taxon>
        <taxon>Cyanophyceae</taxon>
        <taxon>Oscillatoriophycideae</taxon>
        <taxon>Chroococcales</taxon>
        <taxon>Microcystaceae</taxon>
        <taxon>Microcystis</taxon>
    </lineage>
</organism>
<dbReference type="Pfam" id="PF01797">
    <property type="entry name" value="Y1_Tnp"/>
    <property type="match status" value="1"/>
</dbReference>
<sequence length="52" mass="6093">MKEVCLEIEKRYEIKFLESGVARDHVHFLVETTVRATRAKPEQKKPTPLALR</sequence>
<evidence type="ECO:0000313" key="3">
    <source>
        <dbReference type="Proteomes" id="UP000278152"/>
    </source>
</evidence>
<dbReference type="EMBL" id="AP019314">
    <property type="protein sequence ID" value="BBH38094.1"/>
    <property type="molecule type" value="Genomic_DNA"/>
</dbReference>
<evidence type="ECO:0000313" key="2">
    <source>
        <dbReference type="EMBL" id="BBH38094.1"/>
    </source>
</evidence>
<dbReference type="GO" id="GO:0004803">
    <property type="term" value="F:transposase activity"/>
    <property type="evidence" value="ECO:0007669"/>
    <property type="project" value="InterPro"/>
</dbReference>
<gene>
    <name evidence="2" type="ORF">myaer102_05810</name>
</gene>
<dbReference type="GO" id="GO:0003677">
    <property type="term" value="F:DNA binding"/>
    <property type="evidence" value="ECO:0007669"/>
    <property type="project" value="InterPro"/>
</dbReference>
<dbReference type="Proteomes" id="UP000278152">
    <property type="component" value="Chromosome"/>
</dbReference>
<accession>A0A3G9JVG3</accession>
<dbReference type="InterPro" id="IPR002686">
    <property type="entry name" value="Transposase_17"/>
</dbReference>
<name>A0A3G9JVG3_MICVR</name>
<protein>
    <recommendedName>
        <fullName evidence="1">Transposase IS200-like domain-containing protein</fullName>
    </recommendedName>
</protein>
<proteinExistence type="predicted"/>
<evidence type="ECO:0000259" key="1">
    <source>
        <dbReference type="Pfam" id="PF01797"/>
    </source>
</evidence>
<dbReference type="InterPro" id="IPR036515">
    <property type="entry name" value="Transposase_17_sf"/>
</dbReference>
<dbReference type="KEGG" id="mvz:myaer102_05810"/>
<dbReference type="AlphaFoldDB" id="A0A3G9JVG3"/>